<dbReference type="RefSeq" id="WP_379977464.1">
    <property type="nucleotide sequence ID" value="NZ_JBHSFV010000002.1"/>
</dbReference>
<dbReference type="Proteomes" id="UP001596043">
    <property type="component" value="Unassembled WGS sequence"/>
</dbReference>
<dbReference type="EMBL" id="JBHSFV010000002">
    <property type="protein sequence ID" value="MFC4633268.1"/>
    <property type="molecule type" value="Genomic_DNA"/>
</dbReference>
<proteinExistence type="predicted"/>
<evidence type="ECO:0000313" key="1">
    <source>
        <dbReference type="EMBL" id="MFC4633268.1"/>
    </source>
</evidence>
<keyword evidence="2" id="KW-1185">Reference proteome</keyword>
<sequence length="791" mass="92640">MAFLEEDFPMQIHVSFEKLVESYKSYLIEDGDPLLKERAMRVLKIADQYPELIEGLTNIQQVEALTPQIDAILADLFSDILQQNEIKFACLPFNELIIKSSRRYKKIVAEAGEDYHLELRNFDEKTMYIMGCSIILIQHYGYNIDFRRPFFYDIPDKNGITRHYRMLYNGDYLTIEKGPDTPEITDKDVEILLDNFDNIDIWKEKFPPRSWHFKGFILANLYDATSDVSLSDFKTNLLRYDKSDVAFTEGFHNIFQSIFNLPQIKVGFSNYNHEEKTLERVPYNNVDSFVLNTEQKRACSSALCSGSFYTIFTKKQFFAVSDVERYLSSNPSEHFYKNLLDQNIKSAIFAPIADGDTFLGLLEIVSPNRQELNSINANKLLDVMPYLLDSVKRSREQMENELEIIIQNECTSIHPSVYWKFRKEAKRVMTTQIDTGTSVAYRDIVFKDVYPLFGQIDIKGSSEARNTAVQKDLLLQLKEVKKILNQANTSQLPVYEEFLFRIDTFIQGIKDGLQVDSERGILDFLSRDIHPLFKHLKAHDESIAPLIEVYDDLLEDGMGLVYKFRKSYDESVMLINKRMASVLDKKQEEAQRMYPHFFERFKTDGVEHNMYIGESITREDSFNKIYLYNLRLWQLQVMCEMENAHYKLSKKLPHPLDVASMILIFNTSLSVRFRMDEKRFDVDGTYNARYEVVKKRVDKAHIKGTDERVTQPGKIAIVYSQKEDEREYMRYIKFLQAKQYLDDTVEIVELEDLQAVTGLKAIRVKVLYKIPTSNEDKKYYTYDDLMEEIRS</sequence>
<reference evidence="2" key="1">
    <citation type="journal article" date="2019" name="Int. J. Syst. Evol. Microbiol.">
        <title>The Global Catalogue of Microorganisms (GCM) 10K type strain sequencing project: providing services to taxonomists for standard genome sequencing and annotation.</title>
        <authorList>
            <consortium name="The Broad Institute Genomics Platform"/>
            <consortium name="The Broad Institute Genome Sequencing Center for Infectious Disease"/>
            <person name="Wu L."/>
            <person name="Ma J."/>
        </authorList>
    </citation>
    <scope>NUCLEOTIDE SEQUENCE [LARGE SCALE GENOMIC DNA]</scope>
    <source>
        <strain evidence="2">YJ-61-S</strain>
    </source>
</reference>
<gene>
    <name evidence="1" type="ORF">ACFO3O_05080</name>
</gene>
<protein>
    <submittedName>
        <fullName evidence="1">GAF domain-containing protein</fullName>
    </submittedName>
</protein>
<organism evidence="1 2">
    <name type="scientific">Dokdonia ponticola</name>
    <dbReference type="NCBI Taxonomy" id="2041041"/>
    <lineage>
        <taxon>Bacteria</taxon>
        <taxon>Pseudomonadati</taxon>
        <taxon>Bacteroidota</taxon>
        <taxon>Flavobacteriia</taxon>
        <taxon>Flavobacteriales</taxon>
        <taxon>Flavobacteriaceae</taxon>
        <taxon>Dokdonia</taxon>
    </lineage>
</organism>
<comment type="caution">
    <text evidence="1">The sequence shown here is derived from an EMBL/GenBank/DDBJ whole genome shotgun (WGS) entry which is preliminary data.</text>
</comment>
<evidence type="ECO:0000313" key="2">
    <source>
        <dbReference type="Proteomes" id="UP001596043"/>
    </source>
</evidence>
<accession>A0ABV9HTV7</accession>
<name>A0ABV9HTV7_9FLAO</name>